<evidence type="ECO:0000256" key="1">
    <source>
        <dbReference type="SAM" id="MobiDB-lite"/>
    </source>
</evidence>
<reference evidence="2 3" key="1">
    <citation type="journal article" date="2008" name="Nature">
        <title>The genome of Laccaria bicolor provides insights into mycorrhizal symbiosis.</title>
        <authorList>
            <person name="Martin F."/>
            <person name="Aerts A."/>
            <person name="Ahren D."/>
            <person name="Brun A."/>
            <person name="Danchin E.G.J."/>
            <person name="Duchaussoy F."/>
            <person name="Gibon J."/>
            <person name="Kohler A."/>
            <person name="Lindquist E."/>
            <person name="Pereda V."/>
            <person name="Salamov A."/>
            <person name="Shapiro H.J."/>
            <person name="Wuyts J."/>
            <person name="Blaudez D."/>
            <person name="Buee M."/>
            <person name="Brokstein P."/>
            <person name="Canbaeck B."/>
            <person name="Cohen D."/>
            <person name="Courty P.E."/>
            <person name="Coutinho P.M."/>
            <person name="Delaruelle C."/>
            <person name="Detter J.C."/>
            <person name="Deveau A."/>
            <person name="DiFazio S."/>
            <person name="Duplessis S."/>
            <person name="Fraissinet-Tachet L."/>
            <person name="Lucic E."/>
            <person name="Frey-Klett P."/>
            <person name="Fourrey C."/>
            <person name="Feussner I."/>
            <person name="Gay G."/>
            <person name="Grimwood J."/>
            <person name="Hoegger P.J."/>
            <person name="Jain P."/>
            <person name="Kilaru S."/>
            <person name="Labbe J."/>
            <person name="Lin Y.C."/>
            <person name="Legue V."/>
            <person name="Le Tacon F."/>
            <person name="Marmeisse R."/>
            <person name="Melayah D."/>
            <person name="Montanini B."/>
            <person name="Muratet M."/>
            <person name="Nehls U."/>
            <person name="Niculita-Hirzel H."/>
            <person name="Oudot-Le Secq M.P."/>
            <person name="Peter M."/>
            <person name="Quesneville H."/>
            <person name="Rajashekar B."/>
            <person name="Reich M."/>
            <person name="Rouhier N."/>
            <person name="Schmutz J."/>
            <person name="Yin T."/>
            <person name="Chalot M."/>
            <person name="Henrissat B."/>
            <person name="Kuees U."/>
            <person name="Lucas S."/>
            <person name="Van de Peer Y."/>
            <person name="Podila G.K."/>
            <person name="Polle A."/>
            <person name="Pukkila P.J."/>
            <person name="Richardson P.M."/>
            <person name="Rouze P."/>
            <person name="Sanders I.R."/>
            <person name="Stajich J.E."/>
            <person name="Tunlid A."/>
            <person name="Tuskan G."/>
            <person name="Grigoriev I.V."/>
        </authorList>
    </citation>
    <scope>NUCLEOTIDE SEQUENCE [LARGE SCALE GENOMIC DNA]</scope>
    <source>
        <strain evidence="3">S238N-H82 / ATCC MYA-4686</strain>
    </source>
</reference>
<feature type="compositionally biased region" description="Basic residues" evidence="1">
    <location>
        <begin position="558"/>
        <end position="572"/>
    </location>
</feature>
<feature type="compositionally biased region" description="Basic and acidic residues" evidence="1">
    <location>
        <begin position="307"/>
        <end position="318"/>
    </location>
</feature>
<feature type="compositionally biased region" description="Low complexity" evidence="1">
    <location>
        <begin position="319"/>
        <end position="341"/>
    </location>
</feature>
<proteinExistence type="predicted"/>
<dbReference type="GeneID" id="6070062"/>
<dbReference type="Proteomes" id="UP000001194">
    <property type="component" value="Unassembled WGS sequence"/>
</dbReference>
<dbReference type="InParanoid" id="B0CTK0"/>
<feature type="region of interest" description="Disordered" evidence="1">
    <location>
        <begin position="300"/>
        <end position="341"/>
    </location>
</feature>
<evidence type="ECO:0000313" key="3">
    <source>
        <dbReference type="Proteomes" id="UP000001194"/>
    </source>
</evidence>
<name>B0CTK0_LACBS</name>
<feature type="compositionally biased region" description="Polar residues" evidence="1">
    <location>
        <begin position="1"/>
        <end position="14"/>
    </location>
</feature>
<protein>
    <submittedName>
        <fullName evidence="2">Predicted protein</fullName>
    </submittedName>
</protein>
<feature type="region of interest" description="Disordered" evidence="1">
    <location>
        <begin position="216"/>
        <end position="280"/>
    </location>
</feature>
<feature type="compositionally biased region" description="Polar residues" evidence="1">
    <location>
        <begin position="218"/>
        <end position="236"/>
    </location>
</feature>
<dbReference type="RefSeq" id="XP_001875063.1">
    <property type="nucleotide sequence ID" value="XM_001875028.1"/>
</dbReference>
<organism evidence="3">
    <name type="scientific">Laccaria bicolor (strain S238N-H82 / ATCC MYA-4686)</name>
    <name type="common">Bicoloured deceiver</name>
    <name type="synonym">Laccaria laccata var. bicolor</name>
    <dbReference type="NCBI Taxonomy" id="486041"/>
    <lineage>
        <taxon>Eukaryota</taxon>
        <taxon>Fungi</taxon>
        <taxon>Dikarya</taxon>
        <taxon>Basidiomycota</taxon>
        <taxon>Agaricomycotina</taxon>
        <taxon>Agaricomycetes</taxon>
        <taxon>Agaricomycetidae</taxon>
        <taxon>Agaricales</taxon>
        <taxon>Agaricineae</taxon>
        <taxon>Hydnangiaceae</taxon>
        <taxon>Laccaria</taxon>
    </lineage>
</organism>
<feature type="compositionally biased region" description="Basic and acidic residues" evidence="1">
    <location>
        <begin position="244"/>
        <end position="256"/>
    </location>
</feature>
<feature type="compositionally biased region" description="Acidic residues" evidence="1">
    <location>
        <begin position="540"/>
        <end position="553"/>
    </location>
</feature>
<accession>B0CTK0</accession>
<feature type="region of interest" description="Disordered" evidence="1">
    <location>
        <begin position="440"/>
        <end position="464"/>
    </location>
</feature>
<evidence type="ECO:0000313" key="2">
    <source>
        <dbReference type="EMBL" id="EDR14504.1"/>
    </source>
</evidence>
<feature type="compositionally biased region" description="Polar residues" evidence="1">
    <location>
        <begin position="440"/>
        <end position="452"/>
    </location>
</feature>
<feature type="region of interest" description="Disordered" evidence="1">
    <location>
        <begin position="1"/>
        <end position="63"/>
    </location>
</feature>
<keyword evidence="3" id="KW-1185">Reference proteome</keyword>
<dbReference type="HOGENOM" id="CLU_463848_0_0_1"/>
<feature type="compositionally biased region" description="Basic and acidic residues" evidence="1">
    <location>
        <begin position="573"/>
        <end position="588"/>
    </location>
</feature>
<feature type="region of interest" description="Disordered" evidence="1">
    <location>
        <begin position="522"/>
        <end position="588"/>
    </location>
</feature>
<dbReference type="AlphaFoldDB" id="B0CTK0"/>
<gene>
    <name evidence="2" type="ORF">LACBIDRAFT_305160</name>
</gene>
<dbReference type="KEGG" id="lbc:LACBIDRAFT_305160"/>
<dbReference type="EMBL" id="DS547092">
    <property type="protein sequence ID" value="EDR14504.1"/>
    <property type="molecule type" value="Genomic_DNA"/>
</dbReference>
<sequence>MTSNASSKSANTMPAAQEIVTEPSLPNRAVELNPATPSVQTEPAALGATSSSGVNPIESHQIPPPLPVQAVNHARNEDEVSIGDEDLIHEAMGPQIPPLTFTVDSEIRTEEAPAADPFKFASSFLMLYGISTLEGFSTIQNLITSIAARLRLTVRQIFRLSTDRNQNFWFEMDSVDQARQMRTYMHHRREGDRELLVAYADYEDYIGALTRSSRRWPDSTTATEEQMPFSTPEPTASSSSRGRGIRERCRSRDIRLRSPSTDCYRVSRRSSPLPRRRSPVHPDYYRRRYLRSPSPCYRECAPYRQSRSPEYRSSRPSRDSVPVNLQVNQNSPDSAAASNASTGVGMQIPPLPVLPSGPALVGLPHNALLPFGVNVAFMWSPSGNTFSPVLLQGNATIIPFPMPSSESTPSALLPWPVAAALPSMTAPPSFTPAQVTEPLASQISTTRQTRTESPPPSPRQPTLMSCMTEDLSARLSDATPSDLAARLSDSTQCMLADRMSEDSRMGSPVAWSGLMPWGGAVQPTWAPLEAPQDPHLTQDSMDEDHVDLDDEKEPDYKRTKRGRRSGQKIQGYRRRDKEREEQKRRRRC</sequence>